<accession>A0AAE1J4K4</accession>
<dbReference type="AlphaFoldDB" id="A0AAE1J4K4"/>
<protein>
    <submittedName>
        <fullName evidence="1">Uncharacterized protein</fullName>
    </submittedName>
</protein>
<comment type="caution">
    <text evidence="1">The sequence shown here is derived from an EMBL/GenBank/DDBJ whole genome shotgun (WGS) entry which is preliminary data.</text>
</comment>
<organism evidence="1 2">
    <name type="scientific">Acacia crassicarpa</name>
    <name type="common">northern wattle</name>
    <dbReference type="NCBI Taxonomy" id="499986"/>
    <lineage>
        <taxon>Eukaryota</taxon>
        <taxon>Viridiplantae</taxon>
        <taxon>Streptophyta</taxon>
        <taxon>Embryophyta</taxon>
        <taxon>Tracheophyta</taxon>
        <taxon>Spermatophyta</taxon>
        <taxon>Magnoliopsida</taxon>
        <taxon>eudicotyledons</taxon>
        <taxon>Gunneridae</taxon>
        <taxon>Pentapetalae</taxon>
        <taxon>rosids</taxon>
        <taxon>fabids</taxon>
        <taxon>Fabales</taxon>
        <taxon>Fabaceae</taxon>
        <taxon>Caesalpinioideae</taxon>
        <taxon>mimosoid clade</taxon>
        <taxon>Acacieae</taxon>
        <taxon>Acacia</taxon>
    </lineage>
</organism>
<dbReference type="PANTHER" id="PTHR31050">
    <property type="entry name" value="OS08G0413200 PROTEIN"/>
    <property type="match status" value="1"/>
</dbReference>
<keyword evidence="2" id="KW-1185">Reference proteome</keyword>
<dbReference type="Pfam" id="PF06880">
    <property type="entry name" value="DUF1262"/>
    <property type="match status" value="1"/>
</dbReference>
<sequence length="401" mass="46371">MYVTRRLSLYLKDEAAVSVPPPEGPNSGVLVNSDEEAENGFGLRRDDRIRNLPLPQNKDLTVFATDESTNRVMFIPVLNQPLSANRYYVIFTQGWEEGKAATSSKEDDKITCCWGSCIQDATPCDLDPFNVYQQFELIKKPRDRFEAKSVAEDGFPPIFLRGDWRLCNNIPHHPLSEQAFGLDSSLRSLLPDFDFSSNLDRSQQVLVGKWYCPAMLVKNHGIKRSSKGMSNDKSLFYEMTLEQRWERVFCKENNNVGNNTLEKEVVMEVEVVNTESAKIGGTKDASWSTDKDLRDTGFMWFTTHDGNNKKEKKKEEKVGLNMAIVERMKWEQERVGWVSGNQKIQRVVKEFEDNNNYNSGKMWRKFTCYVLVESFVLKTMEASLVITFDYKHVHQIRYKWD</sequence>
<name>A0AAE1J4K4_9FABA</name>
<dbReference type="EMBL" id="JAWXYG010000009">
    <property type="protein sequence ID" value="KAK4263712.1"/>
    <property type="molecule type" value="Genomic_DNA"/>
</dbReference>
<dbReference type="PANTHER" id="PTHR31050:SF7">
    <property type="entry name" value="DUF1262 FAMILY PROTEIN"/>
    <property type="match status" value="1"/>
</dbReference>
<proteinExistence type="predicted"/>
<dbReference type="Proteomes" id="UP001293593">
    <property type="component" value="Unassembled WGS sequence"/>
</dbReference>
<evidence type="ECO:0000313" key="1">
    <source>
        <dbReference type="EMBL" id="KAK4263712.1"/>
    </source>
</evidence>
<evidence type="ECO:0000313" key="2">
    <source>
        <dbReference type="Proteomes" id="UP001293593"/>
    </source>
</evidence>
<reference evidence="1" key="1">
    <citation type="submission" date="2023-10" db="EMBL/GenBank/DDBJ databases">
        <title>Chromosome-level genome of the transformable northern wattle, Acacia crassicarpa.</title>
        <authorList>
            <person name="Massaro I."/>
            <person name="Sinha N.R."/>
            <person name="Poethig S."/>
            <person name="Leichty A.R."/>
        </authorList>
    </citation>
    <scope>NUCLEOTIDE SEQUENCE</scope>
    <source>
        <strain evidence="1">Acra3RX</strain>
        <tissue evidence="1">Leaf</tissue>
    </source>
</reference>
<dbReference type="InterPro" id="IPR010683">
    <property type="entry name" value="DUF1262"/>
</dbReference>
<gene>
    <name evidence="1" type="ORF">QN277_029091</name>
</gene>